<reference evidence="3 5" key="2">
    <citation type="submission" date="2016-10" db="EMBL/GenBank/DDBJ databases">
        <authorList>
            <person name="de Groot N.N."/>
        </authorList>
    </citation>
    <scope>NUCLEOTIDE SEQUENCE [LARGE SCALE GENOMIC DNA]</scope>
    <source>
        <strain evidence="3 5">DSM 2895</strain>
    </source>
</reference>
<dbReference type="AlphaFoldDB" id="A0A0D1UT44"/>
<proteinExistence type="predicted"/>
<keyword evidence="4" id="KW-1185">Reference proteome</keyword>
<protein>
    <submittedName>
        <fullName evidence="2">Uncharacterized protein</fullName>
    </submittedName>
</protein>
<dbReference type="EMBL" id="LGUG01000004">
    <property type="protein sequence ID" value="KON95251.1"/>
    <property type="molecule type" value="Genomic_DNA"/>
</dbReference>
<evidence type="ECO:0000313" key="4">
    <source>
        <dbReference type="Proteomes" id="UP000037269"/>
    </source>
</evidence>
<dbReference type="STRING" id="47500.AF333_06915"/>
<dbReference type="OrthoDB" id="9890222at2"/>
<organism evidence="2 4">
    <name type="scientific">Aneurinibacillus migulanus</name>
    <name type="common">Bacillus migulanus</name>
    <dbReference type="NCBI Taxonomy" id="47500"/>
    <lineage>
        <taxon>Bacteria</taxon>
        <taxon>Bacillati</taxon>
        <taxon>Bacillota</taxon>
        <taxon>Bacilli</taxon>
        <taxon>Bacillales</taxon>
        <taxon>Paenibacillaceae</taxon>
        <taxon>Aneurinibacillus group</taxon>
        <taxon>Aneurinibacillus</taxon>
    </lineage>
</organism>
<evidence type="ECO:0000256" key="1">
    <source>
        <dbReference type="SAM" id="MobiDB-lite"/>
    </source>
</evidence>
<dbReference type="PATRIC" id="fig|47500.8.peg.4472"/>
<accession>A0A0D1UT44</accession>
<dbReference type="Proteomes" id="UP000037269">
    <property type="component" value="Unassembled WGS sequence"/>
</dbReference>
<reference evidence="2 4" key="1">
    <citation type="submission" date="2015-07" db="EMBL/GenBank/DDBJ databases">
        <title>Fjat-14205 dsm 2895.</title>
        <authorList>
            <person name="Liu B."/>
            <person name="Wang J."/>
            <person name="Zhu Y."/>
            <person name="Liu G."/>
            <person name="Chen Q."/>
            <person name="Chen Z."/>
            <person name="Lan J."/>
            <person name="Che J."/>
            <person name="Ge C."/>
            <person name="Shi H."/>
            <person name="Pan Z."/>
            <person name="Liu X."/>
        </authorList>
    </citation>
    <scope>NUCLEOTIDE SEQUENCE [LARGE SCALE GENOMIC DNA]</scope>
    <source>
        <strain evidence="2 4">DSM 2895</strain>
    </source>
</reference>
<dbReference type="RefSeq" id="WP_043068839.1">
    <property type="nucleotide sequence ID" value="NZ_BJOA01000308.1"/>
</dbReference>
<sequence>MTLKIRPRNEDGSLGEFEPVFPKEGMSPEEKIAFLEKELAKEKQRNKDNSFAIMELYEALDAMQKGGQ</sequence>
<dbReference type="Proteomes" id="UP000182836">
    <property type="component" value="Unassembled WGS sequence"/>
</dbReference>
<dbReference type="EMBL" id="FNED01000049">
    <property type="protein sequence ID" value="SDK33502.1"/>
    <property type="molecule type" value="Genomic_DNA"/>
</dbReference>
<evidence type="ECO:0000313" key="5">
    <source>
        <dbReference type="Proteomes" id="UP000182836"/>
    </source>
</evidence>
<name>A0A0D1UT44_ANEMI</name>
<feature type="region of interest" description="Disordered" evidence="1">
    <location>
        <begin position="1"/>
        <end position="25"/>
    </location>
</feature>
<evidence type="ECO:0000313" key="2">
    <source>
        <dbReference type="EMBL" id="KON95251.1"/>
    </source>
</evidence>
<dbReference type="GeneID" id="42304928"/>
<gene>
    <name evidence="2" type="ORF">AF333_06915</name>
    <name evidence="3" type="ORF">SAMN04487909_14944</name>
</gene>
<evidence type="ECO:0000313" key="3">
    <source>
        <dbReference type="EMBL" id="SDK33502.1"/>
    </source>
</evidence>